<feature type="region of interest" description="Disordered" evidence="1">
    <location>
        <begin position="23"/>
        <end position="45"/>
    </location>
</feature>
<feature type="compositionally biased region" description="Polar residues" evidence="1">
    <location>
        <begin position="30"/>
        <end position="39"/>
    </location>
</feature>
<reference evidence="2 3" key="1">
    <citation type="submission" date="2019-02" db="EMBL/GenBank/DDBJ databases">
        <title>Deep-cultivation of Planctomycetes and their phenomic and genomic characterization uncovers novel biology.</title>
        <authorList>
            <person name="Wiegand S."/>
            <person name="Jogler M."/>
            <person name="Boedeker C."/>
            <person name="Pinto D."/>
            <person name="Vollmers J."/>
            <person name="Rivas-Marin E."/>
            <person name="Kohn T."/>
            <person name="Peeters S.H."/>
            <person name="Heuer A."/>
            <person name="Rast P."/>
            <person name="Oberbeckmann S."/>
            <person name="Bunk B."/>
            <person name="Jeske O."/>
            <person name="Meyerdierks A."/>
            <person name="Storesund J.E."/>
            <person name="Kallscheuer N."/>
            <person name="Luecker S."/>
            <person name="Lage O.M."/>
            <person name="Pohl T."/>
            <person name="Merkel B.J."/>
            <person name="Hornburger P."/>
            <person name="Mueller R.-W."/>
            <person name="Bruemmer F."/>
            <person name="Labrenz M."/>
            <person name="Spormann A.M."/>
            <person name="Op Den Camp H."/>
            <person name="Overmann J."/>
            <person name="Amann R."/>
            <person name="Jetten M.S.M."/>
            <person name="Mascher T."/>
            <person name="Medema M.H."/>
            <person name="Devos D.P."/>
            <person name="Kaster A.-K."/>
            <person name="Ovreas L."/>
            <person name="Rohde M."/>
            <person name="Galperin M.Y."/>
            <person name="Jogler C."/>
        </authorList>
    </citation>
    <scope>NUCLEOTIDE SEQUENCE [LARGE SCALE GENOMIC DNA]</scope>
    <source>
        <strain evidence="2 3">Poly59</strain>
    </source>
</reference>
<organism evidence="2 3">
    <name type="scientific">Rubripirellula reticaptiva</name>
    <dbReference type="NCBI Taxonomy" id="2528013"/>
    <lineage>
        <taxon>Bacteria</taxon>
        <taxon>Pseudomonadati</taxon>
        <taxon>Planctomycetota</taxon>
        <taxon>Planctomycetia</taxon>
        <taxon>Pirellulales</taxon>
        <taxon>Pirellulaceae</taxon>
        <taxon>Rubripirellula</taxon>
    </lineage>
</organism>
<protein>
    <submittedName>
        <fullName evidence="2">Uncharacterized protein</fullName>
    </submittedName>
</protein>
<name>A0A5C6F6P7_9BACT</name>
<gene>
    <name evidence="2" type="ORF">Poly59_02800</name>
</gene>
<comment type="caution">
    <text evidence="2">The sequence shown here is derived from an EMBL/GenBank/DDBJ whole genome shotgun (WGS) entry which is preliminary data.</text>
</comment>
<evidence type="ECO:0000313" key="3">
    <source>
        <dbReference type="Proteomes" id="UP000317977"/>
    </source>
</evidence>
<proteinExistence type="predicted"/>
<accession>A0A5C6F6P7</accession>
<evidence type="ECO:0000256" key="1">
    <source>
        <dbReference type="SAM" id="MobiDB-lite"/>
    </source>
</evidence>
<sequence>MITGPRNSRGLNEIKTMVNRAGRSNHEAIHSTTKSNPSETIDGVFTGPTKWSTEYITAHLMRSS</sequence>
<dbReference type="AlphaFoldDB" id="A0A5C6F6P7"/>
<dbReference type="Proteomes" id="UP000317977">
    <property type="component" value="Unassembled WGS sequence"/>
</dbReference>
<dbReference type="EMBL" id="SJPX01000001">
    <property type="protein sequence ID" value="TWU57373.1"/>
    <property type="molecule type" value="Genomic_DNA"/>
</dbReference>
<keyword evidence="3" id="KW-1185">Reference proteome</keyword>
<evidence type="ECO:0000313" key="2">
    <source>
        <dbReference type="EMBL" id="TWU57373.1"/>
    </source>
</evidence>